<dbReference type="PANTHER" id="PTHR34362:SF12">
    <property type="entry name" value="OS10G0337700 PROTEIN"/>
    <property type="match status" value="1"/>
</dbReference>
<protein>
    <submittedName>
        <fullName evidence="8">Uncharacterized protein</fullName>
    </submittedName>
</protein>
<dbReference type="InterPro" id="IPR025265">
    <property type="entry name" value="WPP_dom"/>
</dbReference>
<dbReference type="Gramene" id="Zm00001eb314640_T001">
    <property type="protein sequence ID" value="Zm00001eb314640_P001"/>
    <property type="gene ID" value="Zm00001eb314640"/>
</dbReference>
<dbReference type="Pfam" id="PF00483">
    <property type="entry name" value="NTP_transferase"/>
    <property type="match status" value="1"/>
</dbReference>
<feature type="region of interest" description="Disordered" evidence="5">
    <location>
        <begin position="352"/>
        <end position="386"/>
    </location>
</feature>
<proteinExistence type="predicted"/>
<dbReference type="InterPro" id="IPR044692">
    <property type="entry name" value="WPP1/2/3"/>
</dbReference>
<dbReference type="InterPro" id="IPR038214">
    <property type="entry name" value="WPP_sf"/>
</dbReference>
<name>A0A804Q995_MAIZE</name>
<evidence type="ECO:0000313" key="9">
    <source>
        <dbReference type="Proteomes" id="UP000007305"/>
    </source>
</evidence>
<dbReference type="PANTHER" id="PTHR34362">
    <property type="entry name" value="WPP DOMAIN-CONTAINING PROTEIN 1-RELATED"/>
    <property type="match status" value="1"/>
</dbReference>
<evidence type="ECO:0000259" key="6">
    <source>
        <dbReference type="Pfam" id="PF00483"/>
    </source>
</evidence>
<dbReference type="Gene3D" id="1.10.246.200">
    <property type="entry name" value="WPP domain"/>
    <property type="match status" value="1"/>
</dbReference>
<keyword evidence="4" id="KW-0539">Nucleus</keyword>
<dbReference type="Gene3D" id="3.90.550.10">
    <property type="entry name" value="Spore Coat Polysaccharide Biosynthesis Protein SpsA, Chain A"/>
    <property type="match status" value="1"/>
</dbReference>
<accession>A0A804Q995</accession>
<reference evidence="8" key="2">
    <citation type="submission" date="2019-07" db="EMBL/GenBank/DDBJ databases">
        <authorList>
            <person name="Seetharam A."/>
            <person name="Woodhouse M."/>
            <person name="Cannon E."/>
        </authorList>
    </citation>
    <scope>NUCLEOTIDE SEQUENCE [LARGE SCALE GENOMIC DNA]</scope>
    <source>
        <strain evidence="8">cv. B73</strain>
    </source>
</reference>
<dbReference type="AlphaFoldDB" id="A0A804Q995"/>
<dbReference type="InParanoid" id="A0A804Q995"/>
<keyword evidence="3" id="KW-0963">Cytoplasm</keyword>
<sequence>MLDHLDNELDNEPVVVKRGQHIVEVNPQGISKGMVDSLLSSRVRTGTDWVDGWRTPRRYKTQQLVDITDWIVDTKITVLRDNNRPKPGGNVTFGELLTSSVLTAGVWVLMLVWNARTSVGLFKKDGLLAAHDEEPANYFQGHGCVVDFELKLEECQLKQYQWEQEQMASMKEYIARFGPGSAKLVRGIKQPWPPPRAVPPRLDYIDDEASVGSAGTRLYPLTKKCAKPAVPLGANYRLIDIPVSSSAAPAPAGGNHSPAFSFSIWPPTQRTRDAVVRCLVETLAGDTVLCKRYDAVPVADAEPAARAIETEAFDTVAAAGGVAASVEEGNEALQSYSKEVSHRLLDFVKSRSADAKADPPSVEALAPDAPEAQSAALAPANQSFRT</sequence>
<reference evidence="9" key="1">
    <citation type="submission" date="2015-12" db="EMBL/GenBank/DDBJ databases">
        <title>Update maize B73 reference genome by single molecule sequencing technologies.</title>
        <authorList>
            <consortium name="Maize Genome Sequencing Project"/>
            <person name="Ware D."/>
        </authorList>
    </citation>
    <scope>NUCLEOTIDE SEQUENCE [LARGE SCALE GENOMIC DNA]</scope>
    <source>
        <strain evidence="9">cv. B73</strain>
    </source>
</reference>
<dbReference type="GO" id="GO:0005737">
    <property type="term" value="C:cytoplasm"/>
    <property type="evidence" value="ECO:0007669"/>
    <property type="project" value="UniProtKB-SubCell"/>
</dbReference>
<dbReference type="Pfam" id="PF13943">
    <property type="entry name" value="WPP"/>
    <property type="match status" value="1"/>
</dbReference>
<dbReference type="GO" id="GO:0005634">
    <property type="term" value="C:nucleus"/>
    <property type="evidence" value="ECO:0007669"/>
    <property type="project" value="UniProtKB-SubCell"/>
</dbReference>
<evidence type="ECO:0000256" key="1">
    <source>
        <dbReference type="ARBA" id="ARBA00004123"/>
    </source>
</evidence>
<evidence type="ECO:0000256" key="3">
    <source>
        <dbReference type="ARBA" id="ARBA00022490"/>
    </source>
</evidence>
<organism evidence="8 9">
    <name type="scientific">Zea mays</name>
    <name type="common">Maize</name>
    <dbReference type="NCBI Taxonomy" id="4577"/>
    <lineage>
        <taxon>Eukaryota</taxon>
        <taxon>Viridiplantae</taxon>
        <taxon>Streptophyta</taxon>
        <taxon>Embryophyta</taxon>
        <taxon>Tracheophyta</taxon>
        <taxon>Spermatophyta</taxon>
        <taxon>Magnoliopsida</taxon>
        <taxon>Liliopsida</taxon>
        <taxon>Poales</taxon>
        <taxon>Poaceae</taxon>
        <taxon>PACMAD clade</taxon>
        <taxon>Panicoideae</taxon>
        <taxon>Andropogonodae</taxon>
        <taxon>Andropogoneae</taxon>
        <taxon>Tripsacinae</taxon>
        <taxon>Zea</taxon>
    </lineage>
</organism>
<evidence type="ECO:0000256" key="5">
    <source>
        <dbReference type="SAM" id="MobiDB-lite"/>
    </source>
</evidence>
<reference evidence="8" key="3">
    <citation type="submission" date="2021-05" db="UniProtKB">
        <authorList>
            <consortium name="EnsemblPlants"/>
        </authorList>
    </citation>
    <scope>IDENTIFICATION</scope>
    <source>
        <strain evidence="8">cv. B73</strain>
    </source>
</reference>
<dbReference type="EnsemblPlants" id="Zm00001eb314640_T001">
    <property type="protein sequence ID" value="Zm00001eb314640_P001"/>
    <property type="gene ID" value="Zm00001eb314640"/>
</dbReference>
<dbReference type="SUPFAM" id="SSF53448">
    <property type="entry name" value="Nucleotide-diphospho-sugar transferases"/>
    <property type="match status" value="1"/>
</dbReference>
<feature type="compositionally biased region" description="Low complexity" evidence="5">
    <location>
        <begin position="364"/>
        <end position="380"/>
    </location>
</feature>
<evidence type="ECO:0000313" key="8">
    <source>
        <dbReference type="EnsemblPlants" id="Zm00001eb314640_P001"/>
    </source>
</evidence>
<dbReference type="InterPro" id="IPR005835">
    <property type="entry name" value="NTP_transferase_dom"/>
</dbReference>
<dbReference type="GO" id="GO:0000278">
    <property type="term" value="P:mitotic cell cycle"/>
    <property type="evidence" value="ECO:0007669"/>
    <property type="project" value="InterPro"/>
</dbReference>
<evidence type="ECO:0000256" key="4">
    <source>
        <dbReference type="ARBA" id="ARBA00023242"/>
    </source>
</evidence>
<keyword evidence="9" id="KW-1185">Reference proteome</keyword>
<feature type="domain" description="Nucleotidyl transferase" evidence="6">
    <location>
        <begin position="212"/>
        <end position="246"/>
    </location>
</feature>
<evidence type="ECO:0000256" key="2">
    <source>
        <dbReference type="ARBA" id="ARBA00004496"/>
    </source>
</evidence>
<feature type="domain" description="WPP" evidence="7">
    <location>
        <begin position="261"/>
        <end position="356"/>
    </location>
</feature>
<dbReference type="GO" id="GO:0048527">
    <property type="term" value="P:lateral root development"/>
    <property type="evidence" value="ECO:0007669"/>
    <property type="project" value="InterPro"/>
</dbReference>
<dbReference type="Proteomes" id="UP000007305">
    <property type="component" value="Chromosome 7"/>
</dbReference>
<comment type="subcellular location">
    <subcellularLocation>
        <location evidence="2">Cytoplasm</location>
    </subcellularLocation>
    <subcellularLocation>
        <location evidence="1">Nucleus</location>
    </subcellularLocation>
</comment>
<dbReference type="InterPro" id="IPR029044">
    <property type="entry name" value="Nucleotide-diphossugar_trans"/>
</dbReference>
<evidence type="ECO:0000259" key="7">
    <source>
        <dbReference type="Pfam" id="PF13943"/>
    </source>
</evidence>